<feature type="region of interest" description="Disordered" evidence="2">
    <location>
        <begin position="1"/>
        <end position="20"/>
    </location>
</feature>
<evidence type="ECO:0000313" key="4">
    <source>
        <dbReference type="Proteomes" id="UP001273935"/>
    </source>
</evidence>
<keyword evidence="4" id="KW-1185">Reference proteome</keyword>
<sequence>GNDLLDGGEGNDTLYGGNGNDLLLGGNGNDNLNGDAGPELDGVEFVGRGVVAADGVAAPTTLEAVGVIAG</sequence>
<comment type="caution">
    <text evidence="3">The sequence shown here is derived from an EMBL/GenBank/DDBJ whole genome shotgun (WGS) entry which is preliminary data.</text>
</comment>
<dbReference type="InterPro" id="IPR018511">
    <property type="entry name" value="Hemolysin-typ_Ca-bd_CS"/>
</dbReference>
<dbReference type="InterPro" id="IPR011049">
    <property type="entry name" value="Serralysin-like_metalloprot_C"/>
</dbReference>
<dbReference type="Pfam" id="PF00353">
    <property type="entry name" value="HemolysinCabind"/>
    <property type="match status" value="1"/>
</dbReference>
<dbReference type="PROSITE" id="PS00330">
    <property type="entry name" value="HEMOLYSIN_CALCIUM"/>
    <property type="match status" value="2"/>
</dbReference>
<accession>A0ABU3Y1D9</accession>
<evidence type="ECO:0000256" key="2">
    <source>
        <dbReference type="SAM" id="MobiDB-lite"/>
    </source>
</evidence>
<evidence type="ECO:0008006" key="5">
    <source>
        <dbReference type="Google" id="ProtNLM"/>
    </source>
</evidence>
<dbReference type="Gene3D" id="2.150.10.10">
    <property type="entry name" value="Serralysin-like metalloprotease, C-terminal"/>
    <property type="match status" value="1"/>
</dbReference>
<dbReference type="SUPFAM" id="SSF51120">
    <property type="entry name" value="beta-Roll"/>
    <property type="match status" value="1"/>
</dbReference>
<reference evidence="3 4" key="1">
    <citation type="submission" date="2023-10" db="EMBL/GenBank/DDBJ databases">
        <title>Pseudomonas otitidis isolated from a paediatric patient with cystic fibrosis in Chile.</title>
        <authorList>
            <person name="Amsteins-Romero L."/>
            <person name="Opazo-Capurro A."/>
            <person name="Matus-Kohler M."/>
            <person name="Gonzalez-Rocha G."/>
        </authorList>
    </citation>
    <scope>NUCLEOTIDE SEQUENCE [LARGE SCALE GENOMIC DNA]</scope>
    <source>
        <strain evidence="3 4">P-714</strain>
    </source>
</reference>
<protein>
    <recommendedName>
        <fullName evidence="5">Calcium-binding protein</fullName>
    </recommendedName>
</protein>
<dbReference type="RefSeq" id="WP_317234907.1">
    <property type="nucleotide sequence ID" value="NZ_JAWJUL010000509.1"/>
</dbReference>
<gene>
    <name evidence="3" type="ORF">R0G64_32060</name>
</gene>
<feature type="non-terminal residue" evidence="3">
    <location>
        <position position="70"/>
    </location>
</feature>
<dbReference type="PRINTS" id="PR00313">
    <property type="entry name" value="CABNDNGRPT"/>
</dbReference>
<dbReference type="EMBL" id="JAWJUL010000509">
    <property type="protein sequence ID" value="MDV3443984.1"/>
    <property type="molecule type" value="Genomic_DNA"/>
</dbReference>
<evidence type="ECO:0000313" key="3">
    <source>
        <dbReference type="EMBL" id="MDV3443984.1"/>
    </source>
</evidence>
<feature type="non-terminal residue" evidence="3">
    <location>
        <position position="1"/>
    </location>
</feature>
<organism evidence="3 4">
    <name type="scientific">Metapseudomonas otitidis</name>
    <dbReference type="NCBI Taxonomy" id="319939"/>
    <lineage>
        <taxon>Bacteria</taxon>
        <taxon>Pseudomonadati</taxon>
        <taxon>Pseudomonadota</taxon>
        <taxon>Gammaproteobacteria</taxon>
        <taxon>Pseudomonadales</taxon>
        <taxon>Pseudomonadaceae</taxon>
        <taxon>Metapseudomonas</taxon>
    </lineage>
</organism>
<evidence type="ECO:0000256" key="1">
    <source>
        <dbReference type="ARBA" id="ARBA00022837"/>
    </source>
</evidence>
<proteinExistence type="predicted"/>
<dbReference type="Proteomes" id="UP001273935">
    <property type="component" value="Unassembled WGS sequence"/>
</dbReference>
<dbReference type="InterPro" id="IPR001343">
    <property type="entry name" value="Hemolysn_Ca-bd"/>
</dbReference>
<keyword evidence="1" id="KW-0106">Calcium</keyword>
<name>A0ABU3Y1D9_9GAMM</name>